<evidence type="ECO:0000313" key="2">
    <source>
        <dbReference type="Proteomes" id="UP000246800"/>
    </source>
</evidence>
<protein>
    <submittedName>
        <fullName evidence="1">Uncharacterized protein</fullName>
    </submittedName>
</protein>
<dbReference type="Proteomes" id="UP000246800">
    <property type="component" value="Unassembled WGS sequence"/>
</dbReference>
<sequence length="69" mass="8176">LKRNIYYFKAQHIIGFDTWQHTLLKRNNLNNFSFIVAKGVGAQSINLKYARRKDVQILHSWSLRGENDE</sequence>
<feature type="non-terminal residue" evidence="1">
    <location>
        <position position="1"/>
    </location>
</feature>
<evidence type="ECO:0000313" key="1">
    <source>
        <dbReference type="EMBL" id="PWZ65996.1"/>
    </source>
</evidence>
<dbReference type="AlphaFoldDB" id="A0A317YN86"/>
<accession>A0A317YN86</accession>
<name>A0A317YN86_STAPS</name>
<comment type="caution">
    <text evidence="1">The sequence shown here is derived from an EMBL/GenBank/DDBJ whole genome shotgun (WGS) entry which is preliminary data.</text>
</comment>
<organism evidence="1 2">
    <name type="scientific">Staphylococcus pseudintermedius</name>
    <dbReference type="NCBI Taxonomy" id="283734"/>
    <lineage>
        <taxon>Bacteria</taxon>
        <taxon>Bacillati</taxon>
        <taxon>Bacillota</taxon>
        <taxon>Bacilli</taxon>
        <taxon>Bacillales</taxon>
        <taxon>Staphylococcaceae</taxon>
        <taxon>Staphylococcus</taxon>
        <taxon>Staphylococcus intermedius group</taxon>
    </lineage>
</organism>
<proteinExistence type="predicted"/>
<dbReference type="EMBL" id="QEIT01000844">
    <property type="protein sequence ID" value="PWZ65996.1"/>
    <property type="molecule type" value="Genomic_DNA"/>
</dbReference>
<gene>
    <name evidence="1" type="ORF">DD902_16460</name>
</gene>
<reference evidence="1 2" key="1">
    <citation type="journal article" date="2018" name="Vet. Microbiol.">
        <title>Clonal diversity and geographic distribution of methicillin-resistant Staphylococcus pseudintermedius from Australian animals: Discovery of novel sequence types.</title>
        <authorList>
            <person name="Worthing K.A."/>
            <person name="Abraham S."/>
            <person name="Coombs G.W."/>
            <person name="Pang S."/>
            <person name="Saputra S."/>
            <person name="Jordan D."/>
            <person name="Trott D.J."/>
            <person name="Norris J.M."/>
        </authorList>
    </citation>
    <scope>NUCLEOTIDE SEQUENCE [LARGE SCALE GENOMIC DNA]</scope>
    <source>
        <strain evidence="1 2">ST525 1</strain>
    </source>
</reference>